<dbReference type="InterPro" id="IPR050622">
    <property type="entry name" value="CPA3_antiporter_subunitB"/>
</dbReference>
<dbReference type="EMBL" id="CAJEWD010000008">
    <property type="protein sequence ID" value="CAD2080010.1"/>
    <property type="molecule type" value="Genomic_DNA"/>
</dbReference>
<evidence type="ECO:0000256" key="3">
    <source>
        <dbReference type="ARBA" id="ARBA00022475"/>
    </source>
</evidence>
<dbReference type="RefSeq" id="WP_185126324.1">
    <property type="nucleotide sequence ID" value="NZ_CAJEWD010000008.1"/>
</dbReference>
<dbReference type="AlphaFoldDB" id="A0A6V7RQ55"/>
<keyword evidence="4 7" id="KW-0812">Transmembrane</keyword>
<evidence type="ECO:0000256" key="2">
    <source>
        <dbReference type="ARBA" id="ARBA00009425"/>
    </source>
</evidence>
<accession>A0A6V7RQ55</accession>
<evidence type="ECO:0000313" key="9">
    <source>
        <dbReference type="EMBL" id="CAD2080010.1"/>
    </source>
</evidence>
<name>A0A6V7RQ55_9STAP</name>
<evidence type="ECO:0000256" key="7">
    <source>
        <dbReference type="SAM" id="Phobius"/>
    </source>
</evidence>
<dbReference type="PANTHER" id="PTHR33932:SF4">
    <property type="entry name" value="NA(+)_H(+) ANTIPORTER SUBUNIT B"/>
    <property type="match status" value="1"/>
</dbReference>
<feature type="domain" description="Na+/H+ antiporter MnhB subunit-related protein" evidence="8">
    <location>
        <begin position="22"/>
        <end position="144"/>
    </location>
</feature>
<organism evidence="9 10">
    <name type="scientific">Jeotgalicoccus meleagridis</name>
    <dbReference type="NCBI Taxonomy" id="2759181"/>
    <lineage>
        <taxon>Bacteria</taxon>
        <taxon>Bacillati</taxon>
        <taxon>Bacillota</taxon>
        <taxon>Bacilli</taxon>
        <taxon>Bacillales</taxon>
        <taxon>Staphylococcaceae</taxon>
        <taxon>Jeotgalicoccus</taxon>
    </lineage>
</organism>
<reference evidence="9 10" key="1">
    <citation type="submission" date="2020-07" db="EMBL/GenBank/DDBJ databases">
        <authorList>
            <person name="Criscuolo A."/>
        </authorList>
    </citation>
    <scope>NUCLEOTIDE SEQUENCE [LARGE SCALE GENOMIC DNA]</scope>
    <source>
        <strain evidence="9">CIP111649</strain>
    </source>
</reference>
<protein>
    <submittedName>
        <fullName evidence="9">Na(+)/H(+) antiporter subunit B</fullName>
    </submittedName>
</protein>
<dbReference type="PANTHER" id="PTHR33932">
    <property type="entry name" value="NA(+)/H(+) ANTIPORTER SUBUNIT B"/>
    <property type="match status" value="1"/>
</dbReference>
<evidence type="ECO:0000259" key="8">
    <source>
        <dbReference type="Pfam" id="PF04039"/>
    </source>
</evidence>
<comment type="similarity">
    <text evidence="2">Belongs to the CPA3 antiporters (TC 2.A.63) subunit B family.</text>
</comment>
<comment type="caution">
    <text evidence="9">The sequence shown here is derived from an EMBL/GenBank/DDBJ whole genome shotgun (WGS) entry which is preliminary data.</text>
</comment>
<feature type="transmembrane region" description="Helical" evidence="7">
    <location>
        <begin position="80"/>
        <end position="103"/>
    </location>
</feature>
<evidence type="ECO:0000256" key="5">
    <source>
        <dbReference type="ARBA" id="ARBA00022989"/>
    </source>
</evidence>
<gene>
    <name evidence="9" type="primary">mrpB</name>
    <name evidence="9" type="ORF">JEODO184_01819</name>
</gene>
<comment type="subcellular location">
    <subcellularLocation>
        <location evidence="1">Cell membrane</location>
        <topology evidence="1">Multi-pass membrane protein</topology>
    </subcellularLocation>
</comment>
<keyword evidence="3" id="KW-1003">Cell membrane</keyword>
<evidence type="ECO:0000256" key="1">
    <source>
        <dbReference type="ARBA" id="ARBA00004651"/>
    </source>
</evidence>
<dbReference type="Proteomes" id="UP000589351">
    <property type="component" value="Unassembled WGS sequence"/>
</dbReference>
<dbReference type="InterPro" id="IPR007182">
    <property type="entry name" value="MnhB"/>
</dbReference>
<sequence>MKSTLKRAGYGKVQRQMNDVFIQFTSRIIFLIVLLFAAKLFMDGHYAPGSGFVGGLLIASAIILLLMAFDFQTVRKMIPINFHIMISAGLSIVLLVPTLLFLFGKPFFTHQHTYINLPIFGEVALHTAVPFDFGVLLTVAGTSLLIVSLVGGQED</sequence>
<keyword evidence="6 7" id="KW-0472">Membrane</keyword>
<feature type="transmembrane region" description="Helical" evidence="7">
    <location>
        <begin position="20"/>
        <end position="41"/>
    </location>
</feature>
<keyword evidence="10" id="KW-1185">Reference proteome</keyword>
<evidence type="ECO:0000313" key="10">
    <source>
        <dbReference type="Proteomes" id="UP000589351"/>
    </source>
</evidence>
<feature type="transmembrane region" description="Helical" evidence="7">
    <location>
        <begin position="123"/>
        <end position="150"/>
    </location>
</feature>
<proteinExistence type="inferred from homology"/>
<dbReference type="GO" id="GO:0005886">
    <property type="term" value="C:plasma membrane"/>
    <property type="evidence" value="ECO:0007669"/>
    <property type="project" value="UniProtKB-SubCell"/>
</dbReference>
<evidence type="ECO:0000256" key="4">
    <source>
        <dbReference type="ARBA" id="ARBA00022692"/>
    </source>
</evidence>
<keyword evidence="5 7" id="KW-1133">Transmembrane helix</keyword>
<dbReference type="Pfam" id="PF04039">
    <property type="entry name" value="MnhB"/>
    <property type="match status" value="1"/>
</dbReference>
<feature type="transmembrane region" description="Helical" evidence="7">
    <location>
        <begin position="47"/>
        <end position="68"/>
    </location>
</feature>
<evidence type="ECO:0000256" key="6">
    <source>
        <dbReference type="ARBA" id="ARBA00023136"/>
    </source>
</evidence>